<organism evidence="3 4">
    <name type="scientific">Kitasatospora cathayae</name>
    <dbReference type="NCBI Taxonomy" id="3004092"/>
    <lineage>
        <taxon>Bacteria</taxon>
        <taxon>Bacillati</taxon>
        <taxon>Actinomycetota</taxon>
        <taxon>Actinomycetes</taxon>
        <taxon>Kitasatosporales</taxon>
        <taxon>Streptomycetaceae</taxon>
        <taxon>Kitasatospora</taxon>
    </lineage>
</organism>
<protein>
    <recommendedName>
        <fullName evidence="5">Galactan 5-O-arabinofuranosyltransferase</fullName>
    </recommendedName>
</protein>
<feature type="transmembrane region" description="Helical" evidence="2">
    <location>
        <begin position="443"/>
        <end position="460"/>
    </location>
</feature>
<evidence type="ECO:0000256" key="2">
    <source>
        <dbReference type="SAM" id="Phobius"/>
    </source>
</evidence>
<name>A0ABY7Q886_9ACTN</name>
<feature type="transmembrane region" description="Helical" evidence="2">
    <location>
        <begin position="76"/>
        <end position="94"/>
    </location>
</feature>
<feature type="transmembrane region" description="Helical" evidence="2">
    <location>
        <begin position="284"/>
        <end position="301"/>
    </location>
</feature>
<dbReference type="EMBL" id="CP115450">
    <property type="protein sequence ID" value="WBP88389.1"/>
    <property type="molecule type" value="Genomic_DNA"/>
</dbReference>
<sequence length="610" mass="64725">MTISALDGLEETGRPRATPPDPYPSPRPATGRPESRWWLIAEGATGVVVALFTTWLARYADVNPMVRMGQVSGLAWLQLFLLLLLGATLAAVIPAMRHRKLLPVQLGAAVISGLATGITAAGISVALKGTSWPLNGQAGDSLTLQNWAYQLLHGGSVDPTYPPLFPHLLSWSTRLFTDGDPGHALKLLDLAFTALLGPTAYLAWRLLLPPLWALGIGVTSALPLMDPYKPYTSMVLVGLLPVLAKLLQLVQRAQLLGRREAVLLGAAVGGTLGVLFLLYSGWFVWSAAGLALLGLILLVRLQRLHGFRALGVALLLLGATFVTFLLVSGAYLYQLLTSAGAAVDRYCYFDVYTEPSYFAMWGSDVPGSLAYTTWPVPGEIGGVGLFVLLLLAGAAAALALGPRNSVVLALAAAAASAFLMRYWYAAHMFQNQAIMLYPRTNGQLLYCFIALTGFAFHLGADRYRTRRLKTAPAASGPPAAVRTPRGAVVGAFCALGLLFGMAASSTAGKYMPEDPSVRAGYGNFAWEAQTLRSPDGSCSPYVAANLCRTPATSEEAATFLEQRAAEQAKQLQQHDPLKSPCSDRNPYPKASAPGAASGRLSAVMAALVSG</sequence>
<feature type="region of interest" description="Disordered" evidence="1">
    <location>
        <begin position="1"/>
        <end position="30"/>
    </location>
</feature>
<keyword evidence="2" id="KW-1133">Transmembrane helix</keyword>
<feature type="compositionally biased region" description="Pro residues" evidence="1">
    <location>
        <begin position="17"/>
        <end position="27"/>
    </location>
</feature>
<accession>A0ABY7Q886</accession>
<feature type="region of interest" description="Disordered" evidence="1">
    <location>
        <begin position="566"/>
        <end position="598"/>
    </location>
</feature>
<feature type="transmembrane region" description="Helical" evidence="2">
    <location>
        <begin position="313"/>
        <end position="333"/>
    </location>
</feature>
<keyword evidence="2" id="KW-0472">Membrane</keyword>
<keyword evidence="2" id="KW-0812">Transmembrane</keyword>
<keyword evidence="4" id="KW-1185">Reference proteome</keyword>
<evidence type="ECO:0000313" key="3">
    <source>
        <dbReference type="EMBL" id="WBP88389.1"/>
    </source>
</evidence>
<evidence type="ECO:0000256" key="1">
    <source>
        <dbReference type="SAM" id="MobiDB-lite"/>
    </source>
</evidence>
<dbReference type="Proteomes" id="UP001212821">
    <property type="component" value="Chromosome"/>
</dbReference>
<feature type="transmembrane region" description="Helical" evidence="2">
    <location>
        <begin position="207"/>
        <end position="225"/>
    </location>
</feature>
<feature type="transmembrane region" description="Helical" evidence="2">
    <location>
        <begin position="261"/>
        <end position="278"/>
    </location>
</feature>
<feature type="transmembrane region" description="Helical" evidence="2">
    <location>
        <begin position="380"/>
        <end position="399"/>
    </location>
</feature>
<reference evidence="4" key="1">
    <citation type="submission" date="2022-12" db="EMBL/GenBank/DDBJ databases">
        <authorList>
            <person name="Mo P."/>
        </authorList>
    </citation>
    <scope>NUCLEOTIDE SEQUENCE [LARGE SCALE GENOMIC DNA]</scope>
    <source>
        <strain evidence="4">HUAS 3-15</strain>
    </source>
</reference>
<evidence type="ECO:0000313" key="4">
    <source>
        <dbReference type="Proteomes" id="UP001212821"/>
    </source>
</evidence>
<feature type="transmembrane region" description="Helical" evidence="2">
    <location>
        <begin position="37"/>
        <end position="56"/>
    </location>
</feature>
<proteinExistence type="predicted"/>
<gene>
    <name evidence="3" type="ORF">O1G21_22810</name>
</gene>
<dbReference type="RefSeq" id="WP_270146470.1">
    <property type="nucleotide sequence ID" value="NZ_CP115450.1"/>
</dbReference>
<evidence type="ECO:0008006" key="5">
    <source>
        <dbReference type="Google" id="ProtNLM"/>
    </source>
</evidence>
<feature type="transmembrane region" description="Helical" evidence="2">
    <location>
        <begin position="406"/>
        <end position="423"/>
    </location>
</feature>
<feature type="transmembrane region" description="Helical" evidence="2">
    <location>
        <begin position="106"/>
        <end position="127"/>
    </location>
</feature>